<dbReference type="GO" id="GO:0006412">
    <property type="term" value="P:translation"/>
    <property type="evidence" value="ECO:0007669"/>
    <property type="project" value="InterPro"/>
</dbReference>
<keyword evidence="2 8" id="KW-0699">rRNA-binding</keyword>
<evidence type="ECO:0000313" key="11">
    <source>
        <dbReference type="Proteomes" id="UP000614410"/>
    </source>
</evidence>
<dbReference type="PRINTS" id="PR00062">
    <property type="entry name" value="RIBOSOMALL20"/>
</dbReference>
<dbReference type="InterPro" id="IPR005813">
    <property type="entry name" value="Ribosomal_bL20"/>
</dbReference>
<dbReference type="InterPro" id="IPR035566">
    <property type="entry name" value="Ribosomal_protein_bL20_C"/>
</dbReference>
<dbReference type="GO" id="GO:0003735">
    <property type="term" value="F:structural constituent of ribosome"/>
    <property type="evidence" value="ECO:0007669"/>
    <property type="project" value="InterPro"/>
</dbReference>
<dbReference type="SUPFAM" id="SSF74731">
    <property type="entry name" value="Ribosomal protein L20"/>
    <property type="match status" value="1"/>
</dbReference>
<evidence type="ECO:0000256" key="7">
    <source>
        <dbReference type="ARBA" id="ARBA00035172"/>
    </source>
</evidence>
<evidence type="ECO:0000256" key="6">
    <source>
        <dbReference type="ARBA" id="ARBA00024775"/>
    </source>
</evidence>
<keyword evidence="5 8" id="KW-0687">Ribonucleoprotein</keyword>
<proteinExistence type="inferred from homology"/>
<protein>
    <recommendedName>
        <fullName evidence="7 8">Large ribosomal subunit protein bL20</fullName>
    </recommendedName>
</protein>
<comment type="caution">
    <text evidence="10">The sequence shown here is derived from an EMBL/GenBank/DDBJ whole genome shotgun (WGS) entry which is preliminary data.</text>
</comment>
<dbReference type="GO" id="GO:1990904">
    <property type="term" value="C:ribonucleoprotein complex"/>
    <property type="evidence" value="ECO:0007669"/>
    <property type="project" value="UniProtKB-KW"/>
</dbReference>
<dbReference type="Gene3D" id="1.10.1900.20">
    <property type="entry name" value="Ribosomal protein L20"/>
    <property type="match status" value="1"/>
</dbReference>
<dbReference type="CDD" id="cd07026">
    <property type="entry name" value="Ribosomal_L20"/>
    <property type="match status" value="1"/>
</dbReference>
<name>A0A934KQ49_9BACT</name>
<dbReference type="GO" id="GO:0019843">
    <property type="term" value="F:rRNA binding"/>
    <property type="evidence" value="ECO:0007669"/>
    <property type="project" value="UniProtKB-UniRule"/>
</dbReference>
<dbReference type="FunFam" id="1.10.1900.20:FF:000001">
    <property type="entry name" value="50S ribosomal protein L20"/>
    <property type="match status" value="1"/>
</dbReference>
<dbReference type="PANTHER" id="PTHR10986">
    <property type="entry name" value="39S RIBOSOMAL PROTEIN L20"/>
    <property type="match status" value="1"/>
</dbReference>
<dbReference type="AlphaFoldDB" id="A0A934KQ49"/>
<evidence type="ECO:0000256" key="2">
    <source>
        <dbReference type="ARBA" id="ARBA00022730"/>
    </source>
</evidence>
<dbReference type="EMBL" id="JAEKNN010000058">
    <property type="protein sequence ID" value="MBJ7610195.1"/>
    <property type="molecule type" value="Genomic_DNA"/>
</dbReference>
<dbReference type="PROSITE" id="PS00937">
    <property type="entry name" value="RIBOSOMAL_L20"/>
    <property type="match status" value="1"/>
</dbReference>
<comment type="function">
    <text evidence="6 8 9">Binds directly to 23S ribosomal RNA and is necessary for the in vitro assembly process of the 50S ribosomal subunit. It is not involved in the protein synthesizing functions of that subunit.</text>
</comment>
<dbReference type="GO" id="GO:0000027">
    <property type="term" value="P:ribosomal large subunit assembly"/>
    <property type="evidence" value="ECO:0007669"/>
    <property type="project" value="UniProtKB-UniRule"/>
</dbReference>
<dbReference type="HAMAP" id="MF_00382">
    <property type="entry name" value="Ribosomal_bL20"/>
    <property type="match status" value="1"/>
</dbReference>
<keyword evidence="3 8" id="KW-0694">RNA-binding</keyword>
<dbReference type="Proteomes" id="UP000614410">
    <property type="component" value="Unassembled WGS sequence"/>
</dbReference>
<dbReference type="GO" id="GO:0005840">
    <property type="term" value="C:ribosome"/>
    <property type="evidence" value="ECO:0007669"/>
    <property type="project" value="UniProtKB-KW"/>
</dbReference>
<evidence type="ECO:0000256" key="4">
    <source>
        <dbReference type="ARBA" id="ARBA00022980"/>
    </source>
</evidence>
<reference evidence="10 11" key="1">
    <citation type="submission" date="2020-10" db="EMBL/GenBank/DDBJ databases">
        <title>Ca. Dormibacterota MAGs.</title>
        <authorList>
            <person name="Montgomery K."/>
        </authorList>
    </citation>
    <scope>NUCLEOTIDE SEQUENCE [LARGE SCALE GENOMIC DNA]</scope>
    <source>
        <strain evidence="10">Mitchell_Peninsula_5</strain>
    </source>
</reference>
<organism evidence="10 11">
    <name type="scientific">Candidatus Amunia macphersoniae</name>
    <dbReference type="NCBI Taxonomy" id="3127014"/>
    <lineage>
        <taxon>Bacteria</taxon>
        <taxon>Bacillati</taxon>
        <taxon>Candidatus Dormiibacterota</taxon>
        <taxon>Candidatus Dormibacteria</taxon>
        <taxon>Candidatus Aeolococcales</taxon>
        <taxon>Candidatus Aeolococcaceae</taxon>
        <taxon>Candidatus Amunia</taxon>
    </lineage>
</organism>
<gene>
    <name evidence="8 10" type="primary">rplT</name>
    <name evidence="10" type="ORF">JF887_12305</name>
</gene>
<evidence type="ECO:0000313" key="10">
    <source>
        <dbReference type="EMBL" id="MBJ7610195.1"/>
    </source>
</evidence>
<accession>A0A934KQ49</accession>
<dbReference type="NCBIfam" id="TIGR01032">
    <property type="entry name" value="rplT_bact"/>
    <property type="match status" value="1"/>
</dbReference>
<dbReference type="Pfam" id="PF00453">
    <property type="entry name" value="Ribosomal_L20"/>
    <property type="match status" value="1"/>
</dbReference>
<comment type="similarity">
    <text evidence="1 8 9">Belongs to the bacterial ribosomal protein bL20 family.</text>
</comment>
<dbReference type="Gene3D" id="6.10.160.10">
    <property type="match status" value="1"/>
</dbReference>
<keyword evidence="4 8" id="KW-0689">Ribosomal protein</keyword>
<dbReference type="InterPro" id="IPR049946">
    <property type="entry name" value="RIBOSOMAL_L20_CS"/>
</dbReference>
<evidence type="ECO:0000256" key="5">
    <source>
        <dbReference type="ARBA" id="ARBA00023274"/>
    </source>
</evidence>
<evidence type="ECO:0000256" key="3">
    <source>
        <dbReference type="ARBA" id="ARBA00022884"/>
    </source>
</evidence>
<evidence type="ECO:0000256" key="1">
    <source>
        <dbReference type="ARBA" id="ARBA00007698"/>
    </source>
</evidence>
<evidence type="ECO:0000256" key="8">
    <source>
        <dbReference type="HAMAP-Rule" id="MF_00382"/>
    </source>
</evidence>
<evidence type="ECO:0000256" key="9">
    <source>
        <dbReference type="RuleBase" id="RU000560"/>
    </source>
</evidence>
<sequence>MARVKRGVTARARHKKILELAEGMQGERRLLFKSANEAVMHSLAYQYRDRKLRKGDMRALWITRINAAARQNGIPYNKLMHGLKNAGIDINRKMLADLAVEDSASFTRLVEVARGALTSA</sequence>